<protein>
    <recommendedName>
        <fullName evidence="4">DUF5667 domain-containing protein</fullName>
    </recommendedName>
</protein>
<dbReference type="AlphaFoldDB" id="A0A1F5XZJ3"/>
<gene>
    <name evidence="2" type="ORF">A3G54_00805</name>
</gene>
<evidence type="ECO:0008006" key="4">
    <source>
        <dbReference type="Google" id="ProtNLM"/>
    </source>
</evidence>
<organism evidence="2 3">
    <name type="scientific">Candidatus Giovannonibacteria bacterium RIFCSPLOWO2_12_FULL_44_15</name>
    <dbReference type="NCBI Taxonomy" id="1798364"/>
    <lineage>
        <taxon>Bacteria</taxon>
        <taxon>Candidatus Giovannoniibacteriota</taxon>
    </lineage>
</organism>
<evidence type="ECO:0000313" key="3">
    <source>
        <dbReference type="Proteomes" id="UP000178894"/>
    </source>
</evidence>
<feature type="signal peptide" evidence="1">
    <location>
        <begin position="1"/>
        <end position="38"/>
    </location>
</feature>
<keyword evidence="1" id="KW-0732">Signal</keyword>
<sequence length="279" mass="29905">MISRFRQQNKFMTKLKIQILSSLAATVLFLSPALPAFAQGGVGSTTGDKAIKLEEVKAKRIELIKARANEEIDRRIKALDRLSARVAAMKRVSDAQKNNIASTVATEKINLENLRAKIAADTDLETLKADQRSIATSYRVFALVIPQGEILVAGDRIKTIADSMTTIGGKLESRINEAKNSGKDVASLETYLTDYKAKIADAILKADAAINGVSALTPDNGSTAKAAANRAALQTARENIRKGMEDLRAAREDARKIVQGLKSIGAAGNASASSTIPRE</sequence>
<dbReference type="Proteomes" id="UP000178894">
    <property type="component" value="Unassembled WGS sequence"/>
</dbReference>
<name>A0A1F5XZJ3_9BACT</name>
<proteinExistence type="predicted"/>
<feature type="chain" id="PRO_5009522355" description="DUF5667 domain-containing protein" evidence="1">
    <location>
        <begin position="39"/>
        <end position="279"/>
    </location>
</feature>
<dbReference type="STRING" id="1798364.A3G54_00805"/>
<evidence type="ECO:0000313" key="2">
    <source>
        <dbReference type="EMBL" id="OGF93272.1"/>
    </source>
</evidence>
<accession>A0A1F5XZJ3</accession>
<dbReference type="EMBL" id="MFIQ01000025">
    <property type="protein sequence ID" value="OGF93272.1"/>
    <property type="molecule type" value="Genomic_DNA"/>
</dbReference>
<comment type="caution">
    <text evidence="2">The sequence shown here is derived from an EMBL/GenBank/DDBJ whole genome shotgun (WGS) entry which is preliminary data.</text>
</comment>
<evidence type="ECO:0000256" key="1">
    <source>
        <dbReference type="SAM" id="SignalP"/>
    </source>
</evidence>
<reference evidence="2 3" key="1">
    <citation type="journal article" date="2016" name="Nat. Commun.">
        <title>Thousands of microbial genomes shed light on interconnected biogeochemical processes in an aquifer system.</title>
        <authorList>
            <person name="Anantharaman K."/>
            <person name="Brown C.T."/>
            <person name="Hug L.A."/>
            <person name="Sharon I."/>
            <person name="Castelle C.J."/>
            <person name="Probst A.J."/>
            <person name="Thomas B.C."/>
            <person name="Singh A."/>
            <person name="Wilkins M.J."/>
            <person name="Karaoz U."/>
            <person name="Brodie E.L."/>
            <person name="Williams K.H."/>
            <person name="Hubbard S.S."/>
            <person name="Banfield J.F."/>
        </authorList>
    </citation>
    <scope>NUCLEOTIDE SEQUENCE [LARGE SCALE GENOMIC DNA]</scope>
</reference>